<protein>
    <submittedName>
        <fullName evidence="3">Aminotransferase class I/II-fold pyridoxal phosphate-dependent enzyme</fullName>
    </submittedName>
</protein>
<dbReference type="CDD" id="cd00609">
    <property type="entry name" value="AAT_like"/>
    <property type="match status" value="1"/>
</dbReference>
<proteinExistence type="predicted"/>
<sequence>MVSRRAAALSAHAPAIAAAHQRVERDPYDPQRNPSGYLNLGTAENRLLWDLLAPKVAAAREIGPRDVRYVPLHGTPRLRAATARLLSTTWHTPVDPDHLVVVSGASAALDIVASILCDPGEAIIVPAPYYSAVEVLFTGRSGARLVPAPLSPTSGFALDASAIEQAIERTRADGTTVRAVAITSPCNPTGNVHTVAALREVLAVAERHDVDLIADEIYANSAFGDRPFVSVLDPLVRGESRARIHTIWGFAKDFGLSGLKAGVLHTERPDVLAAATALAYFAPVSSDTQALLAGLLDDQAWVCLLFKENRVRLAESYRNAADCLDNLGIPHVRPAAGFTIWADLSRSAGDSAAEHRLWQRILDEAKVNLVPGKAFGSPAAGWFRLCHTADPAHVQEALRRIGQLS</sequence>
<dbReference type="EMBL" id="JBHLUD010000002">
    <property type="protein sequence ID" value="MFC0541757.1"/>
    <property type="molecule type" value="Genomic_DNA"/>
</dbReference>
<keyword evidence="3" id="KW-0808">Transferase</keyword>
<keyword evidence="3" id="KW-0032">Aminotransferase</keyword>
<name>A0ABV6MNP8_9PSEU</name>
<organism evidence="3 4">
    <name type="scientific">Kutzneria chonburiensis</name>
    <dbReference type="NCBI Taxonomy" id="1483604"/>
    <lineage>
        <taxon>Bacteria</taxon>
        <taxon>Bacillati</taxon>
        <taxon>Actinomycetota</taxon>
        <taxon>Actinomycetes</taxon>
        <taxon>Pseudonocardiales</taxon>
        <taxon>Pseudonocardiaceae</taxon>
        <taxon>Kutzneria</taxon>
    </lineage>
</organism>
<accession>A0ABV6MNP8</accession>
<feature type="domain" description="Aminotransferase class I/classII large" evidence="2">
    <location>
        <begin position="37"/>
        <end position="401"/>
    </location>
</feature>
<dbReference type="Pfam" id="PF00155">
    <property type="entry name" value="Aminotran_1_2"/>
    <property type="match status" value="1"/>
</dbReference>
<evidence type="ECO:0000256" key="1">
    <source>
        <dbReference type="ARBA" id="ARBA00022898"/>
    </source>
</evidence>
<evidence type="ECO:0000313" key="4">
    <source>
        <dbReference type="Proteomes" id="UP001589810"/>
    </source>
</evidence>
<dbReference type="Gene3D" id="3.40.640.10">
    <property type="entry name" value="Type I PLP-dependent aspartate aminotransferase-like (Major domain)"/>
    <property type="match status" value="1"/>
</dbReference>
<dbReference type="PANTHER" id="PTHR43795:SF39">
    <property type="entry name" value="AMINOTRANSFERASE CLASS I_CLASSII DOMAIN-CONTAINING PROTEIN"/>
    <property type="match status" value="1"/>
</dbReference>
<dbReference type="Gene3D" id="3.90.1150.10">
    <property type="entry name" value="Aspartate Aminotransferase, domain 1"/>
    <property type="match status" value="1"/>
</dbReference>
<dbReference type="InterPro" id="IPR050478">
    <property type="entry name" value="Ethylene_sulfur-biosynth"/>
</dbReference>
<reference evidence="3 4" key="1">
    <citation type="submission" date="2024-09" db="EMBL/GenBank/DDBJ databases">
        <authorList>
            <person name="Sun Q."/>
            <person name="Mori K."/>
        </authorList>
    </citation>
    <scope>NUCLEOTIDE SEQUENCE [LARGE SCALE GENOMIC DNA]</scope>
    <source>
        <strain evidence="3 4">TBRC 1432</strain>
    </source>
</reference>
<evidence type="ECO:0000259" key="2">
    <source>
        <dbReference type="Pfam" id="PF00155"/>
    </source>
</evidence>
<gene>
    <name evidence="3" type="ORF">ACFFH7_09710</name>
</gene>
<dbReference type="InterPro" id="IPR015422">
    <property type="entry name" value="PyrdxlP-dep_Trfase_small"/>
</dbReference>
<dbReference type="InterPro" id="IPR004839">
    <property type="entry name" value="Aminotransferase_I/II_large"/>
</dbReference>
<dbReference type="SUPFAM" id="SSF53383">
    <property type="entry name" value="PLP-dependent transferases"/>
    <property type="match status" value="1"/>
</dbReference>
<comment type="caution">
    <text evidence="3">The sequence shown here is derived from an EMBL/GenBank/DDBJ whole genome shotgun (WGS) entry which is preliminary data.</text>
</comment>
<dbReference type="GO" id="GO:0008483">
    <property type="term" value="F:transaminase activity"/>
    <property type="evidence" value="ECO:0007669"/>
    <property type="project" value="UniProtKB-KW"/>
</dbReference>
<dbReference type="Proteomes" id="UP001589810">
    <property type="component" value="Unassembled WGS sequence"/>
</dbReference>
<dbReference type="InterPro" id="IPR015421">
    <property type="entry name" value="PyrdxlP-dep_Trfase_major"/>
</dbReference>
<evidence type="ECO:0000313" key="3">
    <source>
        <dbReference type="EMBL" id="MFC0541757.1"/>
    </source>
</evidence>
<keyword evidence="4" id="KW-1185">Reference proteome</keyword>
<dbReference type="InterPro" id="IPR015424">
    <property type="entry name" value="PyrdxlP-dep_Trfase"/>
</dbReference>
<keyword evidence="1" id="KW-0663">Pyridoxal phosphate</keyword>
<dbReference type="RefSeq" id="WP_273942206.1">
    <property type="nucleotide sequence ID" value="NZ_CP097263.1"/>
</dbReference>
<dbReference type="PANTHER" id="PTHR43795">
    <property type="entry name" value="BIFUNCTIONAL ASPARTATE AMINOTRANSFERASE AND GLUTAMATE/ASPARTATE-PREPHENATE AMINOTRANSFERASE-RELATED"/>
    <property type="match status" value="1"/>
</dbReference>
<dbReference type="PRINTS" id="PR00753">
    <property type="entry name" value="ACCSYNTHASE"/>
</dbReference>